<dbReference type="Gene3D" id="2.160.20.10">
    <property type="entry name" value="Single-stranded right-handed beta-helix, Pectin lyase-like"/>
    <property type="match status" value="1"/>
</dbReference>
<organism evidence="3 4">
    <name type="scientific">Dyadobacter frigoris</name>
    <dbReference type="NCBI Taxonomy" id="2576211"/>
    <lineage>
        <taxon>Bacteria</taxon>
        <taxon>Pseudomonadati</taxon>
        <taxon>Bacteroidota</taxon>
        <taxon>Cytophagia</taxon>
        <taxon>Cytophagales</taxon>
        <taxon>Spirosomataceae</taxon>
        <taxon>Dyadobacter</taxon>
    </lineage>
</organism>
<evidence type="ECO:0000313" key="3">
    <source>
        <dbReference type="EMBL" id="TKT93291.1"/>
    </source>
</evidence>
<accession>A0A4U6DA83</accession>
<feature type="domain" description="Right handed beta helix" evidence="2">
    <location>
        <begin position="204"/>
        <end position="382"/>
    </location>
</feature>
<evidence type="ECO:0000313" key="4">
    <source>
        <dbReference type="Proteomes" id="UP000304900"/>
    </source>
</evidence>
<comment type="caution">
    <text evidence="3">The sequence shown here is derived from an EMBL/GenBank/DDBJ whole genome shotgun (WGS) entry which is preliminary data.</text>
</comment>
<feature type="signal peptide" evidence="1">
    <location>
        <begin position="1"/>
        <end position="21"/>
    </location>
</feature>
<protein>
    <recommendedName>
        <fullName evidence="2">Right handed beta helix domain-containing protein</fullName>
    </recommendedName>
</protein>
<dbReference type="InterPro" id="IPR006626">
    <property type="entry name" value="PbH1"/>
</dbReference>
<dbReference type="SMART" id="SM00710">
    <property type="entry name" value="PbH1"/>
    <property type="match status" value="9"/>
</dbReference>
<keyword evidence="4" id="KW-1185">Reference proteome</keyword>
<dbReference type="InterPro" id="IPR011050">
    <property type="entry name" value="Pectin_lyase_fold/virulence"/>
</dbReference>
<dbReference type="InterPro" id="IPR039448">
    <property type="entry name" value="Beta_helix"/>
</dbReference>
<evidence type="ECO:0000256" key="1">
    <source>
        <dbReference type="SAM" id="SignalP"/>
    </source>
</evidence>
<dbReference type="Pfam" id="PF13229">
    <property type="entry name" value="Beta_helix"/>
    <property type="match status" value="1"/>
</dbReference>
<dbReference type="InterPro" id="IPR012334">
    <property type="entry name" value="Pectin_lyas_fold"/>
</dbReference>
<dbReference type="RefSeq" id="WP_137338967.1">
    <property type="nucleotide sequence ID" value="NZ_SZVO01000002.1"/>
</dbReference>
<dbReference type="EMBL" id="SZVO01000002">
    <property type="protein sequence ID" value="TKT93291.1"/>
    <property type="molecule type" value="Genomic_DNA"/>
</dbReference>
<reference evidence="3 4" key="1">
    <citation type="submission" date="2019-05" db="EMBL/GenBank/DDBJ databases">
        <title>Dyadobacter AR-3-8 sp. nov., isolated from arctic soil.</title>
        <authorList>
            <person name="Chaudhary D.K."/>
        </authorList>
    </citation>
    <scope>NUCLEOTIDE SEQUENCE [LARGE SCALE GENOMIC DNA]</scope>
    <source>
        <strain evidence="3 4">AR-3-8</strain>
    </source>
</reference>
<feature type="chain" id="PRO_5020650389" description="Right handed beta helix domain-containing protein" evidence="1">
    <location>
        <begin position="22"/>
        <end position="557"/>
    </location>
</feature>
<dbReference type="AlphaFoldDB" id="A0A4U6DA83"/>
<dbReference type="SUPFAM" id="SSF51126">
    <property type="entry name" value="Pectin lyase-like"/>
    <property type="match status" value="2"/>
</dbReference>
<evidence type="ECO:0000259" key="2">
    <source>
        <dbReference type="Pfam" id="PF13229"/>
    </source>
</evidence>
<sequence length="557" mass="60005">MRIKLHFTAFVLFNLSSFYLAGQNIKLTLPKSGDYVAPETFGAKGDGIADDRVALQAAFNAAQTTILLSGNYKISGPLIVPSNKKIIGQQSTITAPNRSFFDAIIIKGSKNIFIEGLTIKANDGENAFDKAIYIIDGKNIVIANCTISNIGVESSKLEYGFGILVSGSFKASPSGNFGSENIKILNNTISNIKGYGNARGDFVCIQHSSQVIIENNYFNKCSRQGIAIADFATDIKISNNFILNTYLDGIDIEPDSPKSITGHISIKNNTIRNFGCKPKFTIGIQSYGIDCHANQSNIDIEGNQIFASSDSSLAGINCQSDSYYIRIVNNSITGNNVLKKGISLYSGSGAKSLIIANNIITGFKEYGIDSYKNGTITIIGNQLESTIGIIGIKSNESECIISNNFITISSNSPNVLGLAVFQSGIKRIQNNVVKINSGIAYQFVVSKGFYSTGSLFSDNSAINLGKGKIAYSIETADFAPDFQFINNYSDSSFPKKVLPEHFAIISENGISPPSSGYYVKGSKIYNLIPIENGYTGWICINSGSPGTWKPFGKIAPQ</sequence>
<gene>
    <name evidence="3" type="ORF">FDK13_05405</name>
</gene>
<dbReference type="Proteomes" id="UP000304900">
    <property type="component" value="Unassembled WGS sequence"/>
</dbReference>
<name>A0A4U6DA83_9BACT</name>
<proteinExistence type="predicted"/>
<keyword evidence="1" id="KW-0732">Signal</keyword>
<dbReference type="OrthoDB" id="934182at2"/>